<dbReference type="Gene3D" id="1.10.260.40">
    <property type="entry name" value="lambda repressor-like DNA-binding domains"/>
    <property type="match status" value="1"/>
</dbReference>
<evidence type="ECO:0000256" key="1">
    <source>
        <dbReference type="SAM" id="MobiDB-lite"/>
    </source>
</evidence>
<dbReference type="InterPro" id="IPR010982">
    <property type="entry name" value="Lambda_DNA-bd_dom_sf"/>
</dbReference>
<reference evidence="4" key="1">
    <citation type="journal article" date="2019" name="Int. J. Syst. Evol. Microbiol.">
        <title>The Global Catalogue of Microorganisms (GCM) 10K type strain sequencing project: providing services to taxonomists for standard genome sequencing and annotation.</title>
        <authorList>
            <consortium name="The Broad Institute Genomics Platform"/>
            <consortium name="The Broad Institute Genome Sequencing Center for Infectious Disease"/>
            <person name="Wu L."/>
            <person name="Ma J."/>
        </authorList>
    </citation>
    <scope>NUCLEOTIDE SEQUENCE [LARGE SCALE GENOMIC DNA]</scope>
    <source>
        <strain evidence="4">CGMCC 4.7319</strain>
    </source>
</reference>
<name>A0ABQ2IX28_9PSEU</name>
<dbReference type="PROSITE" id="PS50943">
    <property type="entry name" value="HTH_CROC1"/>
    <property type="match status" value="1"/>
</dbReference>
<gene>
    <name evidence="3" type="ORF">GCM10011609_85930</name>
</gene>
<evidence type="ECO:0000259" key="2">
    <source>
        <dbReference type="PROSITE" id="PS50943"/>
    </source>
</evidence>
<evidence type="ECO:0000313" key="4">
    <source>
        <dbReference type="Proteomes" id="UP000597656"/>
    </source>
</evidence>
<keyword evidence="4" id="KW-1185">Reference proteome</keyword>
<dbReference type="Proteomes" id="UP000597656">
    <property type="component" value="Unassembled WGS sequence"/>
</dbReference>
<dbReference type="CDD" id="cd00093">
    <property type="entry name" value="HTH_XRE"/>
    <property type="match status" value="1"/>
</dbReference>
<accession>A0ABQ2IX28</accession>
<dbReference type="InterPro" id="IPR011990">
    <property type="entry name" value="TPR-like_helical_dom_sf"/>
</dbReference>
<dbReference type="InterPro" id="IPR001387">
    <property type="entry name" value="Cro/C1-type_HTH"/>
</dbReference>
<dbReference type="SMART" id="SM00530">
    <property type="entry name" value="HTH_XRE"/>
    <property type="match status" value="1"/>
</dbReference>
<dbReference type="EMBL" id="BMNC01000030">
    <property type="protein sequence ID" value="GGN29110.1"/>
    <property type="molecule type" value="Genomic_DNA"/>
</dbReference>
<sequence>MTASADMRRGHSPTRLVAESGSEVSGVGDKREAFAARREAMGFTQEGLAAAVGVEFSTVGRWERGALTPQPWRRPRIAKALGVSLDELNVLLGQGPTHGSQDLPQAVTGQATWGRSRQTSLVSSSPASALTAAYDPVRSLDMGQVPAEFLESLTLTVRPPRRIGWAEVEQVKLMTSMLAASENLYGGGMAGEAGAAHLRWAGHLLSARASTAVEAGMFEAVGNLAGVVAFSAFDVGNHDAAARCFRFGLWCAEQGGSWELRAATLADMARQAIYLGNLDDALSLIEFAQVRADRLTATARAINGVVRARLLAMLGRHNEARAEVDRADSYFAQRQPETDPPWLVYYDEAEHAGSSARALTPLAVAEKQPGDAAERLVSAIRLHSDAYPRSRAFSRARLATLHMAIGDPREAVLLGRQALDDAAMLHSRRMDEELAKLVRACQQHCAIAEVAEFSELVESGTADA</sequence>
<protein>
    <submittedName>
        <fullName evidence="3">Transcriptional regulator</fullName>
    </submittedName>
</protein>
<dbReference type="SUPFAM" id="SSF48452">
    <property type="entry name" value="TPR-like"/>
    <property type="match status" value="1"/>
</dbReference>
<comment type="caution">
    <text evidence="3">The sequence shown here is derived from an EMBL/GenBank/DDBJ whole genome shotgun (WGS) entry which is preliminary data.</text>
</comment>
<evidence type="ECO:0000313" key="3">
    <source>
        <dbReference type="EMBL" id="GGN29110.1"/>
    </source>
</evidence>
<dbReference type="Pfam" id="PF01381">
    <property type="entry name" value="HTH_3"/>
    <property type="match status" value="1"/>
</dbReference>
<feature type="domain" description="HTH cro/C1-type" evidence="2">
    <location>
        <begin position="34"/>
        <end position="88"/>
    </location>
</feature>
<organism evidence="3 4">
    <name type="scientific">Lentzea pudingi</name>
    <dbReference type="NCBI Taxonomy" id="1789439"/>
    <lineage>
        <taxon>Bacteria</taxon>
        <taxon>Bacillati</taxon>
        <taxon>Actinomycetota</taxon>
        <taxon>Actinomycetes</taxon>
        <taxon>Pseudonocardiales</taxon>
        <taxon>Pseudonocardiaceae</taxon>
        <taxon>Lentzea</taxon>
    </lineage>
</organism>
<feature type="region of interest" description="Disordered" evidence="1">
    <location>
        <begin position="1"/>
        <end position="24"/>
    </location>
</feature>
<dbReference type="SUPFAM" id="SSF47413">
    <property type="entry name" value="lambda repressor-like DNA-binding domains"/>
    <property type="match status" value="1"/>
</dbReference>
<proteinExistence type="predicted"/>